<dbReference type="GO" id="GO:0016788">
    <property type="term" value="F:hydrolase activity, acting on ester bonds"/>
    <property type="evidence" value="ECO:0007669"/>
    <property type="project" value="UniProtKB-ARBA"/>
</dbReference>
<evidence type="ECO:0000313" key="2">
    <source>
        <dbReference type="Proteomes" id="UP000186609"/>
    </source>
</evidence>
<dbReference type="AlphaFoldDB" id="A0A1P8JYZ2"/>
<sequence>MVLAYAGFTFSAAAIGDVACAYDKTITGCSIEYPLGQINRVTFGGANGILVPGGVNSLVYSDQVLDSVTGKVLKIPAGAKFIEHVSYTRSDGGTTWDMPQEVWNSFDGNSDPNLGEYSNYHTGADASQTAFAANPYKAINLRQAWGACGIFADGVAPFVSVLIDGDSIATGSGGDNTTVKIENTGYVARGLGSNVAGGSGCVIPYMRMTCPQASLDSSINSQGSYSLMANGRVTHVIQEMLINNVFGSNSFEMIQSKLLTQWLLWRARGVKVIQCTALPATDSTDGWATVANQTVRATEAVRVKINDWIRTVPWPLEAVFDAADRVEVDASGALARNGGRWIVSLGQPTPDGTHPSPVVAAAAAAAIDKTKLFL</sequence>
<keyword evidence="2" id="KW-1185">Reference proteome</keyword>
<dbReference type="Gene3D" id="3.40.50.1110">
    <property type="entry name" value="SGNH hydrolase"/>
    <property type="match status" value="1"/>
</dbReference>
<organism evidence="1 2">
    <name type="scientific">Rhodoferax koreensis</name>
    <dbReference type="NCBI Taxonomy" id="1842727"/>
    <lineage>
        <taxon>Bacteria</taxon>
        <taxon>Pseudomonadati</taxon>
        <taxon>Pseudomonadota</taxon>
        <taxon>Betaproteobacteria</taxon>
        <taxon>Burkholderiales</taxon>
        <taxon>Comamonadaceae</taxon>
        <taxon>Rhodoferax</taxon>
    </lineage>
</organism>
<dbReference type="SUPFAM" id="SSF52266">
    <property type="entry name" value="SGNH hydrolase"/>
    <property type="match status" value="1"/>
</dbReference>
<protein>
    <submittedName>
        <fullName evidence="1">Uncharacterized protein</fullName>
    </submittedName>
</protein>
<proteinExistence type="predicted"/>
<dbReference type="Proteomes" id="UP000186609">
    <property type="component" value="Chromosome"/>
</dbReference>
<reference evidence="1 2" key="1">
    <citation type="submission" date="2017-01" db="EMBL/GenBank/DDBJ databases">
        <authorList>
            <person name="Mah S.A."/>
            <person name="Swanson W.J."/>
            <person name="Moy G.W."/>
            <person name="Vacquier V.D."/>
        </authorList>
    </citation>
    <scope>NUCLEOTIDE SEQUENCE [LARGE SCALE GENOMIC DNA]</scope>
    <source>
        <strain evidence="1 2">DCY110</strain>
    </source>
</reference>
<name>A0A1P8JYZ2_9BURK</name>
<evidence type="ECO:0000313" key="1">
    <source>
        <dbReference type="EMBL" id="APW38970.1"/>
    </source>
</evidence>
<dbReference type="KEGG" id="rhy:RD110_18625"/>
<dbReference type="EMBL" id="CP019236">
    <property type="protein sequence ID" value="APW38970.1"/>
    <property type="molecule type" value="Genomic_DNA"/>
</dbReference>
<dbReference type="STRING" id="1842727.RD110_18625"/>
<dbReference type="InterPro" id="IPR036514">
    <property type="entry name" value="SGNH_hydro_sf"/>
</dbReference>
<gene>
    <name evidence="1" type="ORF">RD110_18625</name>
</gene>
<accession>A0A1P8JYZ2</accession>